<dbReference type="Pfam" id="PF01609">
    <property type="entry name" value="DDE_Tnp_1"/>
    <property type="match status" value="1"/>
</dbReference>
<dbReference type="Proteomes" id="UP000011534">
    <property type="component" value="Unassembled WGS sequence"/>
</dbReference>
<comment type="caution">
    <text evidence="3">The sequence shown here is derived from an EMBL/GenBank/DDBJ whole genome shotgun (WGS) entry which is preliminary data.</text>
</comment>
<feature type="compositionally biased region" description="Acidic residues" evidence="1">
    <location>
        <begin position="1"/>
        <end position="13"/>
    </location>
</feature>
<dbReference type="GO" id="GO:0003677">
    <property type="term" value="F:DNA binding"/>
    <property type="evidence" value="ECO:0007669"/>
    <property type="project" value="InterPro"/>
</dbReference>
<protein>
    <recommendedName>
        <fullName evidence="2">Transposase IS4-like domain-containing protein</fullName>
    </recommendedName>
</protein>
<dbReference type="GO" id="GO:0006313">
    <property type="term" value="P:DNA transposition"/>
    <property type="evidence" value="ECO:0007669"/>
    <property type="project" value="InterPro"/>
</dbReference>
<dbReference type="PATRIC" id="fig|662477.6.peg.3019"/>
<dbReference type="InterPro" id="IPR002559">
    <property type="entry name" value="Transposase_11"/>
</dbReference>
<gene>
    <name evidence="3" type="ORF">C437_15476</name>
</gene>
<feature type="region of interest" description="Disordered" evidence="1">
    <location>
        <begin position="1"/>
        <end position="23"/>
    </location>
</feature>
<sequence length="631" mass="72386">MAPDSDSDEEEPNEIPPAHDRLPTYIDPNADADFLKGEWGYIHTASDLWGCDLNAFEGGEWRRHIAVLAGHADQGLAPWQDDNTKRRDALLYAPVIRLAVYDQILGFRNAPQLRRHLIRSNAQDDVPVHKILGFDSIPHQNTIRNSLNDRMGSRMTEYVNNTARKLEIAGIKRGYEFPDIDERRLSNNGGITEIPVERKRGYAHGVLDLLRDDMPISKNEELATWTDYGQHFDFSLHLCDSNGTPEGELENFADNRGLQKGADVFKDAETFRNDIYRVGIEEWEATFDEWTERLLDAVYPETLRSRDLPISIDTTNIPTWSSEPGEMDGVVGTEKLKNTHYAYQILSGVAVSDGMPFQLAHELQMDGERWDERLDDLLDAIEDRGCNIGLILADADFASGRIANHLKGRGIDFVISYPRHHVAKYTDEWENAGQTFGATDYTINKSKTPPQRADVTLFGEYQSKLGTSSDDAQKRLADFIDPEAEWATGRQDQSTLAKFVEEEDAEDVFEANNRMRWFTFITNLDVSEAEARALREYYHYRWAVESAYSVYKQHFLPTTKSTNLGMRTYLYLFGMTTYNAWVAANTKARRQHLEDSERKRPPIRASRFMTLGQQRYRTDEFHRDYISFSED</sequence>
<evidence type="ECO:0000256" key="1">
    <source>
        <dbReference type="SAM" id="MobiDB-lite"/>
    </source>
</evidence>
<feature type="domain" description="Transposase IS4-like" evidence="2">
    <location>
        <begin position="373"/>
        <end position="555"/>
    </location>
</feature>
<accession>M0J0F3</accession>
<evidence type="ECO:0000259" key="2">
    <source>
        <dbReference type="Pfam" id="PF01609"/>
    </source>
</evidence>
<keyword evidence="4" id="KW-1185">Reference proteome</keyword>
<dbReference type="EMBL" id="AOLQ01000065">
    <property type="protein sequence ID" value="EMA01833.1"/>
    <property type="molecule type" value="Genomic_DNA"/>
</dbReference>
<dbReference type="AlphaFoldDB" id="M0J0F3"/>
<dbReference type="RefSeq" id="WP_004517869.1">
    <property type="nucleotide sequence ID" value="NZ_AOLQ01000065.1"/>
</dbReference>
<organism evidence="3 4">
    <name type="scientific">Haloarcula vallismortis ATCC 29715</name>
    <dbReference type="NCBI Taxonomy" id="662477"/>
    <lineage>
        <taxon>Archaea</taxon>
        <taxon>Methanobacteriati</taxon>
        <taxon>Methanobacteriota</taxon>
        <taxon>Stenosarchaea group</taxon>
        <taxon>Halobacteria</taxon>
        <taxon>Halobacteriales</taxon>
        <taxon>Haloarculaceae</taxon>
        <taxon>Haloarcula</taxon>
    </lineage>
</organism>
<reference evidence="3 4" key="1">
    <citation type="journal article" date="2014" name="PLoS Genet.">
        <title>Phylogenetically driven sequencing of extremely halophilic archaea reveals strategies for static and dynamic osmo-response.</title>
        <authorList>
            <person name="Becker E.A."/>
            <person name="Seitzer P.M."/>
            <person name="Tritt A."/>
            <person name="Larsen D."/>
            <person name="Krusor M."/>
            <person name="Yao A.I."/>
            <person name="Wu D."/>
            <person name="Madern D."/>
            <person name="Eisen J.A."/>
            <person name="Darling A.E."/>
            <person name="Facciotti M.T."/>
        </authorList>
    </citation>
    <scope>NUCLEOTIDE SEQUENCE [LARGE SCALE GENOMIC DNA]</scope>
    <source>
        <strain evidence="3 4">ATCC 29715</strain>
    </source>
</reference>
<name>M0J0F3_HALVA</name>
<evidence type="ECO:0000313" key="3">
    <source>
        <dbReference type="EMBL" id="EMA01833.1"/>
    </source>
</evidence>
<dbReference type="SUPFAM" id="SSF53098">
    <property type="entry name" value="Ribonuclease H-like"/>
    <property type="match status" value="1"/>
</dbReference>
<dbReference type="InterPro" id="IPR012337">
    <property type="entry name" value="RNaseH-like_sf"/>
</dbReference>
<proteinExistence type="predicted"/>
<dbReference type="GO" id="GO:0004803">
    <property type="term" value="F:transposase activity"/>
    <property type="evidence" value="ECO:0007669"/>
    <property type="project" value="InterPro"/>
</dbReference>
<evidence type="ECO:0000313" key="4">
    <source>
        <dbReference type="Proteomes" id="UP000011534"/>
    </source>
</evidence>